<feature type="compositionally biased region" description="Low complexity" evidence="1">
    <location>
        <begin position="120"/>
        <end position="142"/>
    </location>
</feature>
<keyword evidence="2" id="KW-1133">Transmembrane helix</keyword>
<evidence type="ECO:0000256" key="1">
    <source>
        <dbReference type="SAM" id="MobiDB-lite"/>
    </source>
</evidence>
<feature type="transmembrane region" description="Helical" evidence="2">
    <location>
        <begin position="87"/>
        <end position="109"/>
    </location>
</feature>
<evidence type="ECO:0000256" key="2">
    <source>
        <dbReference type="SAM" id="Phobius"/>
    </source>
</evidence>
<name>A0AAU8JXN5_9ACTN</name>
<sequence>MSDGQAVNPEAGGQQAQGFPHQGPTPASPFPGQPQQSGYGFPQQGGYGYPPPQDGYGYPPLASPAEPDWYALAEEAESSSRRRKRMFMIGGGVLTLVAVAGIVGATLFLTRDKGEASADPTVAASADASPSASESVPAPTTPLEVISNSKTDKAPVNVGTLFPSPTITMGDRTYTKVTTEVDEECKDVSLANGLSESLKALGCYNVYRATYTTANGQEVTVGVITFASDSRATKAKGTPKGNINPLVKDAVTPFCQGGVKCATNKSSIGRYAFFSIAGPADGKAMADKDKNAPQAAKDLIESVYQTLLDRGRTGLAKVAG</sequence>
<keyword evidence="2" id="KW-0472">Membrane</keyword>
<evidence type="ECO:0000313" key="3">
    <source>
        <dbReference type="EMBL" id="XCM80057.1"/>
    </source>
</evidence>
<feature type="region of interest" description="Disordered" evidence="1">
    <location>
        <begin position="120"/>
        <end position="149"/>
    </location>
</feature>
<gene>
    <name evidence="3" type="ORF">ABWK59_14575</name>
</gene>
<keyword evidence="2" id="KW-0812">Transmembrane</keyword>
<reference evidence="3" key="1">
    <citation type="submission" date="2024-06" db="EMBL/GenBank/DDBJ databases">
        <title>The genome sequences of Kitasatospora sp. strain HUAS MG31.</title>
        <authorList>
            <person name="Mo P."/>
        </authorList>
    </citation>
    <scope>NUCLEOTIDE SEQUENCE</scope>
    <source>
        <strain evidence="3">HUAS MG31</strain>
    </source>
</reference>
<dbReference type="RefSeq" id="WP_354641016.1">
    <property type="nucleotide sequence ID" value="NZ_CP159872.1"/>
</dbReference>
<evidence type="ECO:0008006" key="4">
    <source>
        <dbReference type="Google" id="ProtNLM"/>
    </source>
</evidence>
<proteinExistence type="predicted"/>
<dbReference type="EMBL" id="CP159872">
    <property type="protein sequence ID" value="XCM80057.1"/>
    <property type="molecule type" value="Genomic_DNA"/>
</dbReference>
<dbReference type="AlphaFoldDB" id="A0AAU8JXN5"/>
<feature type="region of interest" description="Disordered" evidence="1">
    <location>
        <begin position="1"/>
        <end position="62"/>
    </location>
</feature>
<feature type="compositionally biased region" description="Low complexity" evidence="1">
    <location>
        <begin position="33"/>
        <end position="42"/>
    </location>
</feature>
<organism evidence="3">
    <name type="scientific">Kitasatospora camelliae</name>
    <dbReference type="NCBI Taxonomy" id="3156397"/>
    <lineage>
        <taxon>Bacteria</taxon>
        <taxon>Bacillati</taxon>
        <taxon>Actinomycetota</taxon>
        <taxon>Actinomycetes</taxon>
        <taxon>Kitasatosporales</taxon>
        <taxon>Streptomycetaceae</taxon>
        <taxon>Kitasatospora</taxon>
    </lineage>
</organism>
<protein>
    <recommendedName>
        <fullName evidence="4">PknH-like protein</fullName>
    </recommendedName>
</protein>
<dbReference type="KEGG" id="kcm:ABWK59_14575"/>
<accession>A0AAU8JXN5</accession>